<dbReference type="Proteomes" id="UP001257739">
    <property type="component" value="Unassembled WGS sequence"/>
</dbReference>
<name>A0ABU1UPK9_9ACTN</name>
<proteinExistence type="predicted"/>
<keyword evidence="1" id="KW-0472">Membrane</keyword>
<evidence type="ECO:0000313" key="3">
    <source>
        <dbReference type="Proteomes" id="UP001257739"/>
    </source>
</evidence>
<dbReference type="RefSeq" id="WP_309970205.1">
    <property type="nucleotide sequence ID" value="NZ_JAVDWH010000001.1"/>
</dbReference>
<keyword evidence="1" id="KW-0812">Transmembrane</keyword>
<comment type="caution">
    <text evidence="2">The sequence shown here is derived from an EMBL/GenBank/DDBJ whole genome shotgun (WGS) entry which is preliminary data.</text>
</comment>
<reference evidence="2 3" key="1">
    <citation type="submission" date="2023-07" db="EMBL/GenBank/DDBJ databases">
        <title>Sorghum-associated microbial communities from plants grown in Nebraska, USA.</title>
        <authorList>
            <person name="Schachtman D."/>
        </authorList>
    </citation>
    <scope>NUCLEOTIDE SEQUENCE [LARGE SCALE GENOMIC DNA]</scope>
    <source>
        <strain evidence="2 3">BE248</strain>
    </source>
</reference>
<dbReference type="Pfam" id="PF10825">
    <property type="entry name" value="DUF2752"/>
    <property type="match status" value="1"/>
</dbReference>
<gene>
    <name evidence="2" type="ORF">J2X11_001959</name>
</gene>
<accession>A0ABU1UPK9</accession>
<feature type="transmembrane region" description="Helical" evidence="1">
    <location>
        <begin position="68"/>
        <end position="92"/>
    </location>
</feature>
<keyword evidence="1" id="KW-1133">Transmembrane helix</keyword>
<evidence type="ECO:0000313" key="2">
    <source>
        <dbReference type="EMBL" id="MDR7087120.1"/>
    </source>
</evidence>
<dbReference type="EMBL" id="JAVDWH010000001">
    <property type="protein sequence ID" value="MDR7087120.1"/>
    <property type="molecule type" value="Genomic_DNA"/>
</dbReference>
<keyword evidence="3" id="KW-1185">Reference proteome</keyword>
<dbReference type="InterPro" id="IPR021215">
    <property type="entry name" value="DUF2752"/>
</dbReference>
<feature type="transmembrane region" description="Helical" evidence="1">
    <location>
        <begin position="104"/>
        <end position="125"/>
    </location>
</feature>
<evidence type="ECO:0008006" key="4">
    <source>
        <dbReference type="Google" id="ProtNLM"/>
    </source>
</evidence>
<sequence>MASVTRRASLRDPAIAGAVGLGAFTLLHFHDPHGSGSYGFCPFLELTGRPCPGCGGLRAINNLTRGDFVGAVSSNVMAVALVGVLAVAWVLWVVRRLRGRDGPMIVLSTRIGIVVLAAFVVFGVVRNLPFGSWLMP</sequence>
<evidence type="ECO:0000256" key="1">
    <source>
        <dbReference type="SAM" id="Phobius"/>
    </source>
</evidence>
<organism evidence="2 3">
    <name type="scientific">Aeromicrobium panaciterrae</name>
    <dbReference type="NCBI Taxonomy" id="363861"/>
    <lineage>
        <taxon>Bacteria</taxon>
        <taxon>Bacillati</taxon>
        <taxon>Actinomycetota</taxon>
        <taxon>Actinomycetes</taxon>
        <taxon>Propionibacteriales</taxon>
        <taxon>Nocardioidaceae</taxon>
        <taxon>Aeromicrobium</taxon>
    </lineage>
</organism>
<protein>
    <recommendedName>
        <fullName evidence="4">DUF2752 domain-containing protein</fullName>
    </recommendedName>
</protein>
<feature type="transmembrane region" description="Helical" evidence="1">
    <location>
        <begin position="12"/>
        <end position="30"/>
    </location>
</feature>